<feature type="domain" description="RPAP1/MINIYO-like TPR repeats" evidence="7">
    <location>
        <begin position="925"/>
        <end position="1137"/>
    </location>
</feature>
<dbReference type="PANTHER" id="PTHR21483:SF18">
    <property type="entry name" value="RNA POLYMERASE II-ASSOCIATED PROTEIN 1"/>
    <property type="match status" value="1"/>
</dbReference>
<dbReference type="PANTHER" id="PTHR21483">
    <property type="entry name" value="RNA POLYMERASE II-ASSOCIATED PROTEIN 1"/>
    <property type="match status" value="1"/>
</dbReference>
<dbReference type="InterPro" id="IPR057989">
    <property type="entry name" value="TPR_RPAP1/MINIYO-like"/>
</dbReference>
<comment type="subcellular location">
    <subcellularLocation>
        <location evidence="1">Nucleus</location>
    </subcellularLocation>
</comment>
<evidence type="ECO:0000256" key="4">
    <source>
        <dbReference type="ARBA" id="ARBA00023242"/>
    </source>
</evidence>
<evidence type="ECO:0000256" key="1">
    <source>
        <dbReference type="ARBA" id="ARBA00004123"/>
    </source>
</evidence>
<keyword evidence="9" id="KW-1185">Reference proteome</keyword>
<protein>
    <recommendedName>
        <fullName evidence="10">RNA polymerase II-associated protein 1</fullName>
    </recommendedName>
</protein>
<evidence type="ECO:0008006" key="10">
    <source>
        <dbReference type="Google" id="ProtNLM"/>
    </source>
</evidence>
<reference evidence="8" key="1">
    <citation type="submission" date="2021-12" db="EMBL/GenBank/DDBJ databases">
        <authorList>
            <person name="King R."/>
        </authorList>
    </citation>
    <scope>NUCLEOTIDE SEQUENCE</scope>
</reference>
<sequence>MAERYSRPKVGETEEDLLRLQKEYFENKAANGVKSAATVVSEKKDVVENDIQEQLANTFEAIPSTINLGNVVEKPSDSIESCKPSVFKFNRSRGFPEAKRRDLKVTASNGSIFAQNIKKIKKNESPMEVDLVPAGTSSAVQDNFIEKSVIKLPEQSYILQGADSMQIHNGNLNLLKNMSEQEILEERNKLIETMDPAIVSYLKSRRTKEEVENRNLTIKEQNEAAKELDLEEIETTVELLKQPKSDKWLNFDVVESNKLAWMKNVLVPKIEKHEQFEARFDFEGGLLPYAEPEINEESRILYHHGEESGRPGYTFQELFQLSRSSVIQQKVVALNTIANILSLQSTGIYNNIIDIPIEQVFFVLRICLDENTPSVLNGSIKALRNLIYHQIDESCLDGLLGFGVGHVQPILAIDNALEDDNTVNDQQLAETNIIKCLARTDILTRIRYILNTVQPALESVLYCLEILTRLARDSQMILNRIFTCDGLLESIISNFLPKVNKTNTSNSCYGYPLVQAVKFLRVVSCRNKFYAETLVNKHKVMDSIILYLSSDNYSANVNGLRLQIECMHFWSILIKYHLALDYFSVLQPVFLRMLDYHVKNTHLDNTTTFVRNGHVAALLILLGNVSQRKFALIQPFIPLVFESCLTKWGKQFEQLNDFFCGKLQIISSLFNCLAGIRQTQPGLNPYYTQSDEIVKSMIASNGFKHVTHFIQNGSMLLNNFETYKSSSNLKNIEGAAWDNAEHVVPVILTKSCIPFMYNLTKYIEICSDNKLKLKLLRHQSINNYIQSLKKLEQFYLTGNWFTRTESFLVMSLLKISVDLQKDIDTSIYYELAVKSLCTFNSEQKSDIEFILKNIIFGPKFYPSDILMENLEISQRSSTLEVSLGNLGEILDVYTKVLGLKNNVVDFSTQLSVDISIGNVIPIDWIYTPILVLYTHQQQHKHSIQEAHQIYTIKNCLRWILIYETYFSTLAASINCTDRFCRLACVFLGSDGLFLSPEIHELLELCFKNVMKFERELNFTKDIQGLTNFHDFYTHLLEQYQGVSYGDLLFGNVILVPLAQKHLRQYKKTLWSEYMGVVQIFNVTREKLLSSIDLYLEPVEEDMSLIKSYQGALMCNNVRPNSVLYEIASFHVNKCINKIKK</sequence>
<organism evidence="8 9">
    <name type="scientific">Brassicogethes aeneus</name>
    <name type="common">Rape pollen beetle</name>
    <name type="synonym">Meligethes aeneus</name>
    <dbReference type="NCBI Taxonomy" id="1431903"/>
    <lineage>
        <taxon>Eukaryota</taxon>
        <taxon>Metazoa</taxon>
        <taxon>Ecdysozoa</taxon>
        <taxon>Arthropoda</taxon>
        <taxon>Hexapoda</taxon>
        <taxon>Insecta</taxon>
        <taxon>Pterygota</taxon>
        <taxon>Neoptera</taxon>
        <taxon>Endopterygota</taxon>
        <taxon>Coleoptera</taxon>
        <taxon>Polyphaga</taxon>
        <taxon>Cucujiformia</taxon>
        <taxon>Nitidulidae</taxon>
        <taxon>Meligethinae</taxon>
        <taxon>Brassicogethes</taxon>
    </lineage>
</organism>
<dbReference type="OrthoDB" id="348201at2759"/>
<evidence type="ECO:0000256" key="3">
    <source>
        <dbReference type="ARBA" id="ARBA00023163"/>
    </source>
</evidence>
<dbReference type="Proteomes" id="UP001154078">
    <property type="component" value="Chromosome 4"/>
</dbReference>
<evidence type="ECO:0000259" key="5">
    <source>
        <dbReference type="Pfam" id="PF08620"/>
    </source>
</evidence>
<proteinExistence type="inferred from homology"/>
<dbReference type="Pfam" id="PF08620">
    <property type="entry name" value="RPAP1_C"/>
    <property type="match status" value="1"/>
</dbReference>
<name>A0A9P0B0Z6_BRAAE</name>
<dbReference type="GO" id="GO:0006366">
    <property type="term" value="P:transcription by RNA polymerase II"/>
    <property type="evidence" value="ECO:0007669"/>
    <property type="project" value="InterPro"/>
</dbReference>
<dbReference type="InterPro" id="IPR013929">
    <property type="entry name" value="RPAP1_C"/>
</dbReference>
<dbReference type="InterPro" id="IPR039913">
    <property type="entry name" value="RPAP1/Rba50"/>
</dbReference>
<evidence type="ECO:0000259" key="6">
    <source>
        <dbReference type="Pfam" id="PF08621"/>
    </source>
</evidence>
<dbReference type="Pfam" id="PF25766">
    <property type="entry name" value="TPR_RPAP1"/>
    <property type="match status" value="1"/>
</dbReference>
<gene>
    <name evidence="8" type="ORF">MELIAE_LOCUS6464</name>
</gene>
<comment type="similarity">
    <text evidence="2">Belongs to the RPAP1 family.</text>
</comment>
<dbReference type="EMBL" id="OV121135">
    <property type="protein sequence ID" value="CAH0555027.1"/>
    <property type="molecule type" value="Genomic_DNA"/>
</dbReference>
<feature type="domain" description="RPAP1 C-terminal" evidence="5">
    <location>
        <begin position="277"/>
        <end position="342"/>
    </location>
</feature>
<accession>A0A9P0B0Z6</accession>
<evidence type="ECO:0000259" key="7">
    <source>
        <dbReference type="Pfam" id="PF25766"/>
    </source>
</evidence>
<dbReference type="Pfam" id="PF08621">
    <property type="entry name" value="RPAP1_N"/>
    <property type="match status" value="1"/>
</dbReference>
<dbReference type="InterPro" id="IPR013930">
    <property type="entry name" value="RPAP1_N"/>
</dbReference>
<dbReference type="AlphaFoldDB" id="A0A9P0B0Z6"/>
<evidence type="ECO:0000256" key="2">
    <source>
        <dbReference type="ARBA" id="ARBA00009953"/>
    </source>
</evidence>
<keyword evidence="3" id="KW-0804">Transcription</keyword>
<evidence type="ECO:0000313" key="8">
    <source>
        <dbReference type="EMBL" id="CAH0555027.1"/>
    </source>
</evidence>
<evidence type="ECO:0000313" key="9">
    <source>
        <dbReference type="Proteomes" id="UP001154078"/>
    </source>
</evidence>
<keyword evidence="4" id="KW-0539">Nucleus</keyword>
<feature type="domain" description="RPAP1 N-terminal" evidence="6">
    <location>
        <begin position="166"/>
        <end position="209"/>
    </location>
</feature>